<dbReference type="Gene3D" id="3.30.70.2450">
    <property type="match status" value="1"/>
</dbReference>
<gene>
    <name evidence="6" type="ORF">FKG94_12595</name>
</gene>
<feature type="domain" description="FAD-binding" evidence="5">
    <location>
        <begin position="27"/>
        <end position="361"/>
    </location>
</feature>
<protein>
    <submittedName>
        <fullName evidence="6">FAD-dependent oxidoreductase</fullName>
    </submittedName>
</protein>
<keyword evidence="2" id="KW-0285">Flavoprotein</keyword>
<organism evidence="6 7">
    <name type="scientific">Exilibacterium tricleocarpae</name>
    <dbReference type="NCBI Taxonomy" id="2591008"/>
    <lineage>
        <taxon>Bacteria</taxon>
        <taxon>Pseudomonadati</taxon>
        <taxon>Pseudomonadota</taxon>
        <taxon>Gammaproteobacteria</taxon>
        <taxon>Cellvibrionales</taxon>
        <taxon>Cellvibrionaceae</taxon>
        <taxon>Exilibacterium</taxon>
    </lineage>
</organism>
<dbReference type="PANTHER" id="PTHR43004">
    <property type="entry name" value="TRK SYSTEM POTASSIUM UPTAKE PROTEIN"/>
    <property type="match status" value="1"/>
</dbReference>
<dbReference type="RefSeq" id="WP_142904686.1">
    <property type="nucleotide sequence ID" value="NZ_ML660093.1"/>
</dbReference>
<dbReference type="PRINTS" id="PR00420">
    <property type="entry name" value="RNGMNOXGNASE"/>
</dbReference>
<dbReference type="Gene3D" id="3.50.50.60">
    <property type="entry name" value="FAD/NAD(P)-binding domain"/>
    <property type="match status" value="1"/>
</dbReference>
<dbReference type="EMBL" id="VHSG01000012">
    <property type="protein sequence ID" value="TQV78851.1"/>
    <property type="molecule type" value="Genomic_DNA"/>
</dbReference>
<dbReference type="InterPro" id="IPR050641">
    <property type="entry name" value="RIFMO-like"/>
</dbReference>
<name>A0A545TNV3_9GAMM</name>
<evidence type="ECO:0000259" key="5">
    <source>
        <dbReference type="Pfam" id="PF01494"/>
    </source>
</evidence>
<evidence type="ECO:0000256" key="4">
    <source>
        <dbReference type="SAM" id="MobiDB-lite"/>
    </source>
</evidence>
<dbReference type="Proteomes" id="UP000319732">
    <property type="component" value="Unassembled WGS sequence"/>
</dbReference>
<keyword evidence="3" id="KW-0274">FAD</keyword>
<dbReference type="InterPro" id="IPR002938">
    <property type="entry name" value="FAD-bd"/>
</dbReference>
<sequence>MPQTYTNPVYDYRRSPDQDTATAPHHPVIIVGAGPCGLAAALDLALQGVPSVILDDNDTVSVGSRAICFAKRTLEIMDRYGCAERMVDKGITWQSGKVFFQDDLIYAFNLLPESGHKLPAFINLQQYYFEQYLVERVAAFETIDLRWKNKVSAVDTDPGGTRIQVDTPEGSYPLTCDYLLVADGANSKIRTALGLESKGQVFQDRFLIADVVMKARFPTERWFWFDPPFHRNQSALLHRQADDVWRIDLQLGWDADPAEEIKEANIRPRLQAMLGEAVEFDLEWASVYTFQCRKMDNFIHRRVVFIGDAAHQVSPFGARGANGGIQAVENLAWKLARILRGSAPVALLQTYNDERQRGAAENILHSTRATDFITPKNRISRIFRDETLRLAKDCEFARALVNSGRLSTPCHYTDSPLNSIETGCDAFSSDSSSSHSSSSHSGNFHSSASNADAGCSAGVDLSAGAAPLDAPVTRNGKPDWLLDQLGNRFVAMVYLGATDGMALRGDLQALQAVDDLDVLLVSDARMPTALADLGNAVIDSDALVAERYHLQVGTTYLFRPDQIIAGRWRQLSQGIVTRAMRRALGFDLETAS</sequence>
<evidence type="ECO:0000256" key="3">
    <source>
        <dbReference type="ARBA" id="ARBA00022827"/>
    </source>
</evidence>
<evidence type="ECO:0000256" key="2">
    <source>
        <dbReference type="ARBA" id="ARBA00022630"/>
    </source>
</evidence>
<comment type="caution">
    <text evidence="6">The sequence shown here is derived from an EMBL/GenBank/DDBJ whole genome shotgun (WGS) entry which is preliminary data.</text>
</comment>
<dbReference type="Gene3D" id="3.40.30.120">
    <property type="match status" value="1"/>
</dbReference>
<keyword evidence="7" id="KW-1185">Reference proteome</keyword>
<evidence type="ECO:0000313" key="6">
    <source>
        <dbReference type="EMBL" id="TQV78851.1"/>
    </source>
</evidence>
<dbReference type="InterPro" id="IPR036188">
    <property type="entry name" value="FAD/NAD-bd_sf"/>
</dbReference>
<dbReference type="AlphaFoldDB" id="A0A545TNV3"/>
<feature type="region of interest" description="Disordered" evidence="4">
    <location>
        <begin position="1"/>
        <end position="21"/>
    </location>
</feature>
<dbReference type="PANTHER" id="PTHR43004:SF19">
    <property type="entry name" value="BINDING MONOOXYGENASE, PUTATIVE (JCVI)-RELATED"/>
    <property type="match status" value="1"/>
</dbReference>
<evidence type="ECO:0000313" key="7">
    <source>
        <dbReference type="Proteomes" id="UP000319732"/>
    </source>
</evidence>
<dbReference type="Pfam" id="PF01494">
    <property type="entry name" value="FAD_binding_3"/>
    <property type="match status" value="1"/>
</dbReference>
<comment type="cofactor">
    <cofactor evidence="1">
        <name>FAD</name>
        <dbReference type="ChEBI" id="CHEBI:57692"/>
    </cofactor>
</comment>
<accession>A0A545TNV3</accession>
<dbReference type="SUPFAM" id="SSF51905">
    <property type="entry name" value="FAD/NAD(P)-binding domain"/>
    <property type="match status" value="1"/>
</dbReference>
<proteinExistence type="predicted"/>
<dbReference type="GO" id="GO:0016709">
    <property type="term" value="F:oxidoreductase activity, acting on paired donors, with incorporation or reduction of molecular oxygen, NAD(P)H as one donor, and incorporation of one atom of oxygen"/>
    <property type="evidence" value="ECO:0007669"/>
    <property type="project" value="UniProtKB-ARBA"/>
</dbReference>
<reference evidence="6 7" key="1">
    <citation type="submission" date="2019-06" db="EMBL/GenBank/DDBJ databases">
        <title>Whole genome sequence for Cellvibrionaceae sp. R142.</title>
        <authorList>
            <person name="Wang G."/>
        </authorList>
    </citation>
    <scope>NUCLEOTIDE SEQUENCE [LARGE SCALE GENOMIC DNA]</scope>
    <source>
        <strain evidence="6 7">R142</strain>
    </source>
</reference>
<dbReference type="GO" id="GO:0071949">
    <property type="term" value="F:FAD binding"/>
    <property type="evidence" value="ECO:0007669"/>
    <property type="project" value="InterPro"/>
</dbReference>
<dbReference type="OrthoDB" id="8672648at2"/>
<evidence type="ECO:0000256" key="1">
    <source>
        <dbReference type="ARBA" id="ARBA00001974"/>
    </source>
</evidence>
<dbReference type="NCBIfam" id="NF006002">
    <property type="entry name" value="PRK08132.1"/>
    <property type="match status" value="1"/>
</dbReference>